<dbReference type="AlphaFoldDB" id="A0A4Z1RL81"/>
<evidence type="ECO:0000256" key="1">
    <source>
        <dbReference type="SAM" id="Phobius"/>
    </source>
</evidence>
<evidence type="ECO:0000313" key="2">
    <source>
        <dbReference type="EMBL" id="TKS54381.1"/>
    </source>
</evidence>
<keyword evidence="1" id="KW-0812">Transmembrane</keyword>
<gene>
    <name evidence="2" type="ORF">E4582_06085</name>
</gene>
<keyword evidence="1" id="KW-1133">Transmembrane helix</keyword>
<reference evidence="2 3" key="1">
    <citation type="submission" date="2019-01" db="EMBL/GenBank/DDBJ databases">
        <authorList>
            <person name="Zhang S."/>
        </authorList>
    </citation>
    <scope>NUCLEOTIDE SEQUENCE [LARGE SCALE GENOMIC DNA]</scope>
    <source>
        <strain evidence="2 3">1626</strain>
    </source>
</reference>
<evidence type="ECO:0000313" key="3">
    <source>
        <dbReference type="Proteomes" id="UP000298681"/>
    </source>
</evidence>
<organism evidence="2 3">
    <name type="scientific">Luteimonas yindakuii</name>
    <dbReference type="NCBI Taxonomy" id="2565782"/>
    <lineage>
        <taxon>Bacteria</taxon>
        <taxon>Pseudomonadati</taxon>
        <taxon>Pseudomonadota</taxon>
        <taxon>Gammaproteobacteria</taxon>
        <taxon>Lysobacterales</taxon>
        <taxon>Lysobacteraceae</taxon>
        <taxon>Luteimonas</taxon>
    </lineage>
</organism>
<feature type="transmembrane region" description="Helical" evidence="1">
    <location>
        <begin position="58"/>
        <end position="77"/>
    </location>
</feature>
<sequence length="82" mass="8779">MTRVAFGFLWFVVFLVAAMIIFGVVVAPDTSAHGDAVQSYDAGYAAGYEIGRRYGKVILLGALTLSIAGTVLGWLPGTRRKK</sequence>
<accession>A0A4Z1RL81</accession>
<dbReference type="EMBL" id="SPUH01000001">
    <property type="protein sequence ID" value="TKS54381.1"/>
    <property type="molecule type" value="Genomic_DNA"/>
</dbReference>
<name>A0A4Z1RL81_9GAMM</name>
<dbReference type="RefSeq" id="WP_134673759.1">
    <property type="nucleotide sequence ID" value="NZ_SPUH01000001.1"/>
</dbReference>
<proteinExistence type="predicted"/>
<dbReference type="Proteomes" id="UP000298681">
    <property type="component" value="Unassembled WGS sequence"/>
</dbReference>
<keyword evidence="3" id="KW-1185">Reference proteome</keyword>
<comment type="caution">
    <text evidence="2">The sequence shown here is derived from an EMBL/GenBank/DDBJ whole genome shotgun (WGS) entry which is preliminary data.</text>
</comment>
<keyword evidence="1" id="KW-0472">Membrane</keyword>
<protein>
    <submittedName>
        <fullName evidence="2">Uncharacterized protein</fullName>
    </submittedName>
</protein>